<dbReference type="InterPro" id="IPR040186">
    <property type="entry name" value="Citramalyl-CoA_lyase"/>
</dbReference>
<evidence type="ECO:0000256" key="2">
    <source>
        <dbReference type="ARBA" id="ARBA00005568"/>
    </source>
</evidence>
<dbReference type="PIRSF" id="PIRSF015582">
    <property type="entry name" value="Cit_lyase_B"/>
    <property type="match status" value="1"/>
</dbReference>
<feature type="binding site" evidence="6">
    <location>
        <position position="164"/>
    </location>
    <ligand>
        <name>Mg(2+)</name>
        <dbReference type="ChEBI" id="CHEBI:18420"/>
    </ligand>
</feature>
<dbReference type="STRING" id="396.AMC85_CH04363"/>
<dbReference type="GO" id="GO:0047777">
    <property type="term" value="F:(S)-citramalyl-CoA lyase activity"/>
    <property type="evidence" value="ECO:0007669"/>
    <property type="project" value="TreeGrafter"/>
</dbReference>
<dbReference type="Pfam" id="PF03328">
    <property type="entry name" value="HpcH_HpaI"/>
    <property type="match status" value="1"/>
</dbReference>
<feature type="binding site" evidence="5">
    <location>
        <position position="133"/>
    </location>
    <ligand>
        <name>substrate</name>
    </ligand>
</feature>
<dbReference type="PANTHER" id="PTHR11105:SF0">
    <property type="entry name" value="CITRAMALYL-COA LYASE, MITOCHONDRIAL"/>
    <property type="match status" value="1"/>
</dbReference>
<evidence type="ECO:0000313" key="9">
    <source>
        <dbReference type="EMBL" id="QPK08644.1"/>
    </source>
</evidence>
<evidence type="ECO:0000313" key="8">
    <source>
        <dbReference type="EMBL" id="ANL86984.1"/>
    </source>
</evidence>
<dbReference type="PANTHER" id="PTHR11105">
    <property type="entry name" value="CITRATE LYASE SUBUNIT BETA-RELATED"/>
    <property type="match status" value="1"/>
</dbReference>
<dbReference type="Proteomes" id="UP000540266">
    <property type="component" value="Chromosome"/>
</dbReference>
<dbReference type="EMBL" id="CP013568">
    <property type="protein sequence ID" value="ANL86984.1"/>
    <property type="molecule type" value="Genomic_DNA"/>
</dbReference>
<organism evidence="9 11">
    <name type="scientific">Rhizobium phaseoli</name>
    <dbReference type="NCBI Taxonomy" id="396"/>
    <lineage>
        <taxon>Bacteria</taxon>
        <taxon>Pseudomonadati</taxon>
        <taxon>Pseudomonadota</taxon>
        <taxon>Alphaproteobacteria</taxon>
        <taxon>Hyphomicrobiales</taxon>
        <taxon>Rhizobiaceae</taxon>
        <taxon>Rhizobium/Agrobacterium group</taxon>
        <taxon>Rhizobium</taxon>
    </lineage>
</organism>
<comment type="cofactor">
    <cofactor evidence="1">
        <name>Mg(2+)</name>
        <dbReference type="ChEBI" id="CHEBI:18420"/>
    </cofactor>
</comment>
<evidence type="ECO:0000256" key="6">
    <source>
        <dbReference type="PIRSR" id="PIRSR015582-2"/>
    </source>
</evidence>
<dbReference type="GO" id="GO:0106064">
    <property type="term" value="P:regulation of cobalamin metabolic process"/>
    <property type="evidence" value="ECO:0007669"/>
    <property type="project" value="TreeGrafter"/>
</dbReference>
<evidence type="ECO:0000256" key="4">
    <source>
        <dbReference type="ARBA" id="ARBA00022842"/>
    </source>
</evidence>
<evidence type="ECO:0000259" key="7">
    <source>
        <dbReference type="Pfam" id="PF03328"/>
    </source>
</evidence>
<evidence type="ECO:0000313" key="11">
    <source>
        <dbReference type="Proteomes" id="UP000540266"/>
    </source>
</evidence>
<keyword evidence="4 6" id="KW-0460">Magnesium</keyword>
<dbReference type="RefSeq" id="WP_012485652.1">
    <property type="nucleotide sequence ID" value="NZ_CP013522.1"/>
</dbReference>
<keyword evidence="9" id="KW-0456">Lyase</keyword>
<feature type="domain" description="HpcH/HpaI aldolase/citrate lyase" evidence="7">
    <location>
        <begin position="14"/>
        <end position="232"/>
    </location>
</feature>
<protein>
    <submittedName>
        <fullName evidence="8">Citrate lyase beta subunit protein</fullName>
    </submittedName>
    <submittedName>
        <fullName evidence="9">CoA ester lyase</fullName>
    </submittedName>
</protein>
<dbReference type="Gene3D" id="3.20.20.60">
    <property type="entry name" value="Phosphoenolpyruvate-binding domains"/>
    <property type="match status" value="1"/>
</dbReference>
<dbReference type="GO" id="GO:0046872">
    <property type="term" value="F:metal ion binding"/>
    <property type="evidence" value="ECO:0007669"/>
    <property type="project" value="UniProtKB-KW"/>
</dbReference>
<name>A0A192TF83_9HYPH</name>
<dbReference type="AlphaFoldDB" id="A0A192TF83"/>
<sequence length="301" mass="32561">MSRTTPLRSFNLRRSVLSVPAINLRALEKSHSLDCDAVIFDLEDSVAPEKKGQARENLRAFFAGPPLEGKERIIRINSLSSEFGAADLDLVKALLPDAVLLPKVDEPQDVTDVSDLLAAADAPEELRIWAMIETPRGVLNVGSIAGSGRTAGSRLDCLVVGLNDLRKETGVLPQPGRTYLVPWLMQVILAVKAYGLDALDSVFNDFRDGEGFDAECGQGRAMGFAGKMLIHPAQIEVANRHFGPSLEEIAEAEAIISAFADPDASGLNVINVNGRMIERLHLVQAEALVHKARLISARRPA</sequence>
<gene>
    <name evidence="8" type="ORF">AMC81_CH04274</name>
    <name evidence="9" type="ORF">HER27_019760</name>
</gene>
<evidence type="ECO:0000313" key="10">
    <source>
        <dbReference type="Proteomes" id="UP000078551"/>
    </source>
</evidence>
<accession>A0A192TF83</accession>
<feature type="binding site" evidence="5">
    <location>
        <position position="75"/>
    </location>
    <ligand>
        <name>substrate</name>
    </ligand>
</feature>
<dbReference type="InterPro" id="IPR015813">
    <property type="entry name" value="Pyrv/PenolPyrv_kinase-like_dom"/>
</dbReference>
<dbReference type="Proteomes" id="UP000078551">
    <property type="component" value="Chromosome"/>
</dbReference>
<reference evidence="8 10" key="1">
    <citation type="submission" date="2015-11" db="EMBL/GenBank/DDBJ databases">
        <title>The limits of bacterial species coexistence and the symbiotic plasmid transference in sympatric Rhizobium populations.</title>
        <authorList>
            <person name="Perez-Carrascal O.M."/>
            <person name="VanInsberghe D."/>
            <person name="Juarez S."/>
            <person name="Polz M.F."/>
            <person name="Vinuesa P."/>
            <person name="Gonzalez V."/>
        </authorList>
    </citation>
    <scope>NUCLEOTIDE SEQUENCE [LARGE SCALE GENOMIC DNA]</scope>
    <source>
        <strain evidence="8 10">N771</strain>
    </source>
</reference>
<evidence type="ECO:0000256" key="3">
    <source>
        <dbReference type="ARBA" id="ARBA00022723"/>
    </source>
</evidence>
<dbReference type="InterPro" id="IPR011206">
    <property type="entry name" value="Citrate_lyase_beta/mcl1/mcl2"/>
</dbReference>
<keyword evidence="10" id="KW-1185">Reference proteome</keyword>
<dbReference type="SUPFAM" id="SSF51621">
    <property type="entry name" value="Phosphoenolpyruvate/pyruvate domain"/>
    <property type="match status" value="1"/>
</dbReference>
<reference evidence="9 11" key="2">
    <citation type="submission" date="2020-11" db="EMBL/GenBank/DDBJ databases">
        <title>Indigenous Rhizobia Nodulating Common beans in Western Kenya.</title>
        <authorList>
            <person name="Wekesa C.S."/>
            <person name="Oelmueller R."/>
            <person name="Furch A.C."/>
        </authorList>
    </citation>
    <scope>NUCLEOTIDE SEQUENCE [LARGE SCALE GENOMIC DNA]</scope>
    <source>
        <strain evidence="11">BS3</strain>
        <strain evidence="9">S3</strain>
    </source>
</reference>
<dbReference type="InterPro" id="IPR040442">
    <property type="entry name" value="Pyrv_kinase-like_dom_sf"/>
</dbReference>
<evidence type="ECO:0000256" key="1">
    <source>
        <dbReference type="ARBA" id="ARBA00001946"/>
    </source>
</evidence>
<comment type="similarity">
    <text evidence="2">Belongs to the HpcH/HpaI aldolase family.</text>
</comment>
<feature type="binding site" evidence="6">
    <location>
        <position position="133"/>
    </location>
    <ligand>
        <name>Mg(2+)</name>
        <dbReference type="ChEBI" id="CHEBI:18420"/>
    </ligand>
</feature>
<evidence type="ECO:0000256" key="5">
    <source>
        <dbReference type="PIRSR" id="PIRSR015582-1"/>
    </source>
</evidence>
<dbReference type="EMBL" id="CP064931">
    <property type="protein sequence ID" value="QPK08644.1"/>
    <property type="molecule type" value="Genomic_DNA"/>
</dbReference>
<dbReference type="GeneID" id="45959592"/>
<dbReference type="InterPro" id="IPR005000">
    <property type="entry name" value="Aldolase/citrate-lyase_domain"/>
</dbReference>
<proteinExistence type="inferred from homology"/>
<keyword evidence="3 6" id="KW-0479">Metal-binding</keyword>